<dbReference type="EMBL" id="JADDIV010000004">
    <property type="protein sequence ID" value="MBE7368690.1"/>
    <property type="molecule type" value="Genomic_DNA"/>
</dbReference>
<accession>A0ABR9S5B2</accession>
<protein>
    <submittedName>
        <fullName evidence="2">Uncharacterized protein</fullName>
    </submittedName>
</protein>
<dbReference type="RefSeq" id="WP_193677321.1">
    <property type="nucleotide sequence ID" value="NZ_JADDIV010000004.1"/>
</dbReference>
<evidence type="ECO:0000256" key="1">
    <source>
        <dbReference type="SAM" id="Phobius"/>
    </source>
</evidence>
<evidence type="ECO:0000313" key="2">
    <source>
        <dbReference type="EMBL" id="MBE7368690.1"/>
    </source>
</evidence>
<keyword evidence="1" id="KW-0812">Transmembrane</keyword>
<feature type="transmembrane region" description="Helical" evidence="1">
    <location>
        <begin position="20"/>
        <end position="37"/>
    </location>
</feature>
<reference evidence="2 3" key="1">
    <citation type="submission" date="2020-10" db="EMBL/GenBank/DDBJ databases">
        <title>Ramlibacter sp. HM2 16S ribosomal RNA gene Genome sequencing and assembly.</title>
        <authorList>
            <person name="Kang M."/>
        </authorList>
    </citation>
    <scope>NUCLEOTIDE SEQUENCE [LARGE SCALE GENOMIC DNA]</scope>
    <source>
        <strain evidence="2 3">HM2</strain>
    </source>
</reference>
<keyword evidence="3" id="KW-1185">Reference proteome</keyword>
<comment type="caution">
    <text evidence="2">The sequence shown here is derived from an EMBL/GenBank/DDBJ whole genome shotgun (WGS) entry which is preliminary data.</text>
</comment>
<organism evidence="2 3">
    <name type="scientific">Ramlibacter pallidus</name>
    <dbReference type="NCBI Taxonomy" id="2780087"/>
    <lineage>
        <taxon>Bacteria</taxon>
        <taxon>Pseudomonadati</taxon>
        <taxon>Pseudomonadota</taxon>
        <taxon>Betaproteobacteria</taxon>
        <taxon>Burkholderiales</taxon>
        <taxon>Comamonadaceae</taxon>
        <taxon>Ramlibacter</taxon>
    </lineage>
</organism>
<feature type="transmembrane region" description="Helical" evidence="1">
    <location>
        <begin position="88"/>
        <end position="111"/>
    </location>
</feature>
<evidence type="ECO:0000313" key="3">
    <source>
        <dbReference type="Proteomes" id="UP000806285"/>
    </source>
</evidence>
<sequence length="217" mass="23601">MSLSSIYFGTSSPTTVRRIAVHASYVGLGLVGYSFWTDFAPSALWYRDGSILAAIFTVVVFGLGLLANAKGHRFYNEDVSEIKKGLALVVLPAILFGLTLHGVLFGVGALFTKLAGTDAAIEVRASKWYSASRRSCDYYFTPELASPFSVNVCMTPKQFGQFPSGATVRLLGSESRLGFHIREWQPVNDTQRQGAAKRVGDRTPCGDLPLCAAHLQR</sequence>
<keyword evidence="1" id="KW-1133">Transmembrane helix</keyword>
<gene>
    <name evidence="2" type="ORF">IM787_14110</name>
</gene>
<proteinExistence type="predicted"/>
<keyword evidence="1" id="KW-0472">Membrane</keyword>
<feature type="transmembrane region" description="Helical" evidence="1">
    <location>
        <begin position="49"/>
        <end position="67"/>
    </location>
</feature>
<dbReference type="Proteomes" id="UP000806285">
    <property type="component" value="Unassembled WGS sequence"/>
</dbReference>
<name>A0ABR9S5B2_9BURK</name>